<feature type="transmembrane region" description="Helical" evidence="8">
    <location>
        <begin position="384"/>
        <end position="407"/>
    </location>
</feature>
<feature type="transmembrane region" description="Helical" evidence="8">
    <location>
        <begin position="343"/>
        <end position="363"/>
    </location>
</feature>
<dbReference type="InterPro" id="IPR004842">
    <property type="entry name" value="SLC12A_fam"/>
</dbReference>
<feature type="transmembrane region" description="Helical" evidence="8">
    <location>
        <begin position="531"/>
        <end position="552"/>
    </location>
</feature>
<name>A0A9W2YMQ0_BIOGL</name>
<dbReference type="GO" id="GO:0006884">
    <property type="term" value="P:cell volume homeostasis"/>
    <property type="evidence" value="ECO:0007669"/>
    <property type="project" value="TreeGrafter"/>
</dbReference>
<keyword evidence="6 8" id="KW-1133">Transmembrane helix</keyword>
<dbReference type="FunFam" id="1.20.1740.10:FF:000013">
    <property type="entry name" value="Solute carrier family 12 member"/>
    <property type="match status" value="1"/>
</dbReference>
<evidence type="ECO:0000256" key="1">
    <source>
        <dbReference type="ARBA" id="ARBA00004141"/>
    </source>
</evidence>
<evidence type="ECO:0000259" key="10">
    <source>
        <dbReference type="Pfam" id="PF03522"/>
    </source>
</evidence>
<feature type="transmembrane region" description="Helical" evidence="8">
    <location>
        <begin position="265"/>
        <end position="284"/>
    </location>
</feature>
<dbReference type="InterPro" id="IPR018491">
    <property type="entry name" value="SLC12_C"/>
</dbReference>
<dbReference type="Proteomes" id="UP001165740">
    <property type="component" value="Chromosome 13"/>
</dbReference>
<feature type="transmembrane region" description="Helical" evidence="8">
    <location>
        <begin position="147"/>
        <end position="169"/>
    </location>
</feature>
<keyword evidence="4" id="KW-0813">Transport</keyword>
<feature type="transmembrane region" description="Helical" evidence="8">
    <location>
        <begin position="495"/>
        <end position="519"/>
    </location>
</feature>
<proteinExistence type="inferred from homology"/>
<evidence type="ECO:0000256" key="3">
    <source>
        <dbReference type="ARBA" id="ARBA00019359"/>
    </source>
</evidence>
<dbReference type="OrthoDB" id="2020542at2759"/>
<dbReference type="GO" id="GO:0055064">
    <property type="term" value="P:chloride ion homeostasis"/>
    <property type="evidence" value="ECO:0007669"/>
    <property type="project" value="TreeGrafter"/>
</dbReference>
<dbReference type="GO" id="GO:0016020">
    <property type="term" value="C:membrane"/>
    <property type="evidence" value="ECO:0007669"/>
    <property type="project" value="UniProtKB-SubCell"/>
</dbReference>
<feature type="transmembrane region" description="Helical" evidence="8">
    <location>
        <begin position="190"/>
        <end position="210"/>
    </location>
</feature>
<dbReference type="RefSeq" id="XP_055863931.1">
    <property type="nucleotide sequence ID" value="XM_056007956.1"/>
</dbReference>
<keyword evidence="5 8" id="KW-0812">Transmembrane</keyword>
<feature type="domain" description="Amino acid permease/ SLC12A" evidence="9">
    <location>
        <begin position="123"/>
        <end position="613"/>
    </location>
</feature>
<accession>A0A9W2YMQ0</accession>
<feature type="transmembrane region" description="Helical" evidence="8">
    <location>
        <begin position="470"/>
        <end position="489"/>
    </location>
</feature>
<dbReference type="Pfam" id="PF03522">
    <property type="entry name" value="SLC12"/>
    <property type="match status" value="1"/>
</dbReference>
<organism evidence="11 12">
    <name type="scientific">Biomphalaria glabrata</name>
    <name type="common">Bloodfluke planorb</name>
    <name type="synonym">Freshwater snail</name>
    <dbReference type="NCBI Taxonomy" id="6526"/>
    <lineage>
        <taxon>Eukaryota</taxon>
        <taxon>Metazoa</taxon>
        <taxon>Spiralia</taxon>
        <taxon>Lophotrochozoa</taxon>
        <taxon>Mollusca</taxon>
        <taxon>Gastropoda</taxon>
        <taxon>Heterobranchia</taxon>
        <taxon>Euthyneura</taxon>
        <taxon>Panpulmonata</taxon>
        <taxon>Hygrophila</taxon>
        <taxon>Lymnaeoidea</taxon>
        <taxon>Planorbidae</taxon>
        <taxon>Biomphalaria</taxon>
    </lineage>
</organism>
<dbReference type="AlphaFoldDB" id="A0A9W2YMQ0"/>
<evidence type="ECO:0000256" key="8">
    <source>
        <dbReference type="SAM" id="Phobius"/>
    </source>
</evidence>
<evidence type="ECO:0000256" key="6">
    <source>
        <dbReference type="ARBA" id="ARBA00022989"/>
    </source>
</evidence>
<dbReference type="PANTHER" id="PTHR11827">
    <property type="entry name" value="SOLUTE CARRIER FAMILY 12, CATION COTRANSPORTERS"/>
    <property type="match status" value="1"/>
</dbReference>
<evidence type="ECO:0000259" key="9">
    <source>
        <dbReference type="Pfam" id="PF00324"/>
    </source>
</evidence>
<protein>
    <recommendedName>
        <fullName evidence="3">Solute carrier family 12 member 9</fullName>
    </recommendedName>
</protein>
<sequence>MSDRQRQNENGVVCHSFQILTSKMRMYYNSTGVHMMHSNNGAPPHMSSNDYLNLDDTPILMHDDSESMERIPLTSSPSLFQKAKCFLLRTPAPSITPVHDSDFGRSLGIFAGVFAPVALGQFASHLFLRTGFVVGQAGLLETYSQLILAYFILIMTVLSICAISTNGAMEGGGAYYMISRALGPEFGGSIGFLFYVAQVLSCALYVVGFVEGVLENFGVGGSFTGNDHGLPNDTDWWKYLYSTVSLFICLIICLIGGAMFARTSAAILLIVVVCTLSVMISIFAKNYRLQIDIPFNNQYIYPNQSNLNQNNTITGNYTGLSATTFRENLFNNYTVDYSTDRQMNYATVFAILFSSVTGILNGANMSGELRDPSKAIPRGTLSAVCFTFCTYFILTTLIAGSCSRFLLINDYVFLQQVNLWKPFVVIGIFASTLSASLGNLIGGSRILQALGNDQLFWSLLKPATITTKSGNPLISVFITWFLSQIVLLVGKLNAIAPIVSVFFLLSYASVNLACLALELASAPNFRPTFNYFSWHTCTLGIIGCMIMCFMISPIYTSISLVLMLILAIILHFRTLPTTWASISQALIFHQVRKYLLILDPRKSHIKFWRPQLLLMVSNPRQSCELMDFCNDIKKSGLYVIGHVKVGKLDDYPTDPVMEETPKWLQLINHMKIKAFVELTLSSSVSEGFQQLVRLSGLGGMKVNTVCFGFYDDTMPTDSLLKTKIRKRKLFGSIDSSQQDFESYFKLPRSNGERHLTVNEYIGLIQDAFKLQKSVFLCRNFQLLNKENILKSNEKLFIDVWPVNFFRPDTASYFDNSCLFMLQLACILTMQSGWKKHTQLRVFLCVNSLSENTGIKEKKLSTFLRQLRIQAKIVIVSFEHLLSHLTADGDHYSAAAAPQSEGELDDVKMHEFAQVPQAYLEGVNSLLQANLNQSAVTFMYLPRPPSSGQNTYTAYLEQLSAISSWSHPTVFVHGLHPVTSTAL</sequence>
<keyword evidence="7 8" id="KW-0472">Membrane</keyword>
<reference evidence="12" key="1">
    <citation type="submission" date="2025-08" db="UniProtKB">
        <authorList>
            <consortium name="RefSeq"/>
        </authorList>
    </citation>
    <scope>IDENTIFICATION</scope>
</reference>
<evidence type="ECO:0000313" key="11">
    <source>
        <dbReference type="Proteomes" id="UP001165740"/>
    </source>
</evidence>
<feature type="transmembrane region" description="Helical" evidence="8">
    <location>
        <begin position="107"/>
        <end position="127"/>
    </location>
</feature>
<evidence type="ECO:0000313" key="12">
    <source>
        <dbReference type="RefSeq" id="XP_055863931.1"/>
    </source>
</evidence>
<dbReference type="GeneID" id="106061846"/>
<dbReference type="GO" id="GO:0055075">
    <property type="term" value="P:potassium ion homeostasis"/>
    <property type="evidence" value="ECO:0007669"/>
    <property type="project" value="TreeGrafter"/>
</dbReference>
<evidence type="ECO:0000256" key="4">
    <source>
        <dbReference type="ARBA" id="ARBA00022448"/>
    </source>
</evidence>
<dbReference type="PANTHER" id="PTHR11827:SF72">
    <property type="entry name" value="GH08340P"/>
    <property type="match status" value="1"/>
</dbReference>
<evidence type="ECO:0000256" key="5">
    <source>
        <dbReference type="ARBA" id="ARBA00022692"/>
    </source>
</evidence>
<feature type="transmembrane region" description="Helical" evidence="8">
    <location>
        <begin position="419"/>
        <end position="441"/>
    </location>
</feature>
<gene>
    <name evidence="12" type="primary">LOC106061846</name>
</gene>
<keyword evidence="11" id="KW-1185">Reference proteome</keyword>
<dbReference type="Pfam" id="PF00324">
    <property type="entry name" value="AA_permease"/>
    <property type="match status" value="1"/>
</dbReference>
<comment type="similarity">
    <text evidence="2">Belongs to the SLC12A transporter family.</text>
</comment>
<feature type="domain" description="SLC12A transporter C-terminal" evidence="10">
    <location>
        <begin position="624"/>
        <end position="712"/>
    </location>
</feature>
<evidence type="ECO:0000256" key="2">
    <source>
        <dbReference type="ARBA" id="ARBA00010593"/>
    </source>
</evidence>
<feature type="transmembrane region" description="Helical" evidence="8">
    <location>
        <begin position="239"/>
        <end position="258"/>
    </location>
</feature>
<dbReference type="GO" id="GO:0015379">
    <property type="term" value="F:potassium:chloride symporter activity"/>
    <property type="evidence" value="ECO:0007669"/>
    <property type="project" value="TreeGrafter"/>
</dbReference>
<dbReference type="InterPro" id="IPR004841">
    <property type="entry name" value="AA-permease/SLC12A_dom"/>
</dbReference>
<comment type="subcellular location">
    <subcellularLocation>
        <location evidence="1">Membrane</location>
        <topology evidence="1">Multi-pass membrane protein</topology>
    </subcellularLocation>
</comment>
<dbReference type="Gene3D" id="1.20.1740.10">
    <property type="entry name" value="Amino acid/polyamine transporter I"/>
    <property type="match status" value="1"/>
</dbReference>
<evidence type="ECO:0000256" key="7">
    <source>
        <dbReference type="ARBA" id="ARBA00023136"/>
    </source>
</evidence>